<protein>
    <submittedName>
        <fullName evidence="1">Dimethylsulfoniopropionate lyase DddL</fullName>
    </submittedName>
</protein>
<reference evidence="1 2" key="1">
    <citation type="submission" date="2017-05" db="EMBL/GenBank/DDBJ databases">
        <authorList>
            <person name="Varghese N."/>
            <person name="Submissions S."/>
        </authorList>
    </citation>
    <scope>NUCLEOTIDE SEQUENCE [LARGE SCALE GENOMIC DNA]</scope>
    <source>
        <strain evidence="1 2">DSM 29506</strain>
    </source>
</reference>
<dbReference type="InterPro" id="IPR011051">
    <property type="entry name" value="RmlC_Cupin_sf"/>
</dbReference>
<dbReference type="InterPro" id="IPR031723">
    <property type="entry name" value="DMSP_lyase"/>
</dbReference>
<sequence length="230" mass="25223">MQGNGADQYMPEIMRLTDQPDWLYLLREYYEMYRFLPAGGSKAIRSHQKQVREAINRLIRENPTLRDVSPAALPVTAHLRRALDEGRSGVLAPVARALDAVRGRLHWEYGYDRLPKGLARAYGYAEIAGPNGPIPSSQVILGLVLFAPGCIYPAHAHQGITESYICLSGSVSENDYGVYAPGSSIYNPPGHAHRITVSDLEPALLAYAWIGEPAVLSGNKMVLGTPRVKA</sequence>
<dbReference type="EMBL" id="FXTO01000011">
    <property type="protein sequence ID" value="SMO71366.1"/>
    <property type="molecule type" value="Genomic_DNA"/>
</dbReference>
<keyword evidence="2" id="KW-1185">Reference proteome</keyword>
<accession>A0A521DI91</accession>
<dbReference type="GO" id="GO:0047869">
    <property type="term" value="F:dimethylpropiothetin dethiomethylase activity"/>
    <property type="evidence" value="ECO:0007669"/>
    <property type="project" value="InterPro"/>
</dbReference>
<dbReference type="InterPro" id="IPR014710">
    <property type="entry name" value="RmlC-like_jellyroll"/>
</dbReference>
<keyword evidence="1" id="KW-0456">Lyase</keyword>
<dbReference type="AlphaFoldDB" id="A0A521DI91"/>
<organism evidence="1 2">
    <name type="scientific">Thalassovita litoralis</name>
    <dbReference type="NCBI Taxonomy" id="1010611"/>
    <lineage>
        <taxon>Bacteria</taxon>
        <taxon>Pseudomonadati</taxon>
        <taxon>Pseudomonadota</taxon>
        <taxon>Alphaproteobacteria</taxon>
        <taxon>Rhodobacterales</taxon>
        <taxon>Roseobacteraceae</taxon>
        <taxon>Thalassovita</taxon>
    </lineage>
</organism>
<dbReference type="SUPFAM" id="SSF51182">
    <property type="entry name" value="RmlC-like cupins"/>
    <property type="match status" value="1"/>
</dbReference>
<dbReference type="Gene3D" id="2.60.120.10">
    <property type="entry name" value="Jelly Rolls"/>
    <property type="match status" value="1"/>
</dbReference>
<dbReference type="Pfam" id="PF16867">
    <property type="entry name" value="DMSP_lyase"/>
    <property type="match status" value="1"/>
</dbReference>
<evidence type="ECO:0000313" key="1">
    <source>
        <dbReference type="EMBL" id="SMO71366.1"/>
    </source>
</evidence>
<evidence type="ECO:0000313" key="2">
    <source>
        <dbReference type="Proteomes" id="UP000316030"/>
    </source>
</evidence>
<proteinExistence type="predicted"/>
<dbReference type="Proteomes" id="UP000316030">
    <property type="component" value="Unassembled WGS sequence"/>
</dbReference>
<gene>
    <name evidence="1" type="ORF">SAMN06265173_11114</name>
</gene>
<name>A0A521DI91_9RHOB</name>